<dbReference type="UniPathway" id="UPA00391"/>
<dbReference type="Proteomes" id="UP000664081">
    <property type="component" value="Unassembled WGS sequence"/>
</dbReference>
<organism evidence="8 10">
    <name type="scientific">Staphylococcus nepalensis</name>
    <dbReference type="NCBI Taxonomy" id="214473"/>
    <lineage>
        <taxon>Bacteria</taxon>
        <taxon>Bacillati</taxon>
        <taxon>Bacillota</taxon>
        <taxon>Bacilli</taxon>
        <taxon>Bacillales</taxon>
        <taxon>Staphylococcaceae</taxon>
        <taxon>Staphylococcus</taxon>
    </lineage>
</organism>
<protein>
    <recommendedName>
        <fullName evidence="4">6-carboxy-5,6,7,8-tetrahydropterin synthase</fullName>
        <ecNumber evidence="3">4.1.2.50</ecNumber>
    </recommendedName>
    <alternativeName>
        <fullName evidence="5">Queuosine biosynthesis protein QueD</fullName>
    </alternativeName>
</protein>
<dbReference type="Proteomes" id="UP000254412">
    <property type="component" value="Unassembled WGS sequence"/>
</dbReference>
<dbReference type="GO" id="GO:0070497">
    <property type="term" value="F:6-carboxytetrahydropterin synthase activity"/>
    <property type="evidence" value="ECO:0007669"/>
    <property type="project" value="UniProtKB-EC"/>
</dbReference>
<evidence type="ECO:0000313" key="11">
    <source>
        <dbReference type="Proteomes" id="UP000254412"/>
    </source>
</evidence>
<gene>
    <name evidence="8" type="ORF">BUZ61_11705</name>
    <name evidence="7" type="ORF">J3T88_03145</name>
    <name evidence="9" type="ORF">NCTC13834_00417</name>
</gene>
<evidence type="ECO:0000256" key="6">
    <source>
        <dbReference type="ARBA" id="ARBA00048807"/>
    </source>
</evidence>
<dbReference type="EC" id="4.1.2.50" evidence="3"/>
<dbReference type="SUPFAM" id="SSF55620">
    <property type="entry name" value="Tetrahydrobiopterin biosynthesis enzymes-like"/>
    <property type="match status" value="1"/>
</dbReference>
<evidence type="ECO:0000313" key="10">
    <source>
        <dbReference type="Proteomes" id="UP000240400"/>
    </source>
</evidence>
<evidence type="ECO:0000313" key="8">
    <source>
        <dbReference type="EMBL" id="PTK57838.1"/>
    </source>
</evidence>
<accession>A0A2T4S832</accession>
<dbReference type="InterPro" id="IPR038418">
    <property type="entry name" value="6-PTP_synth/QueD_sf"/>
</dbReference>
<evidence type="ECO:0000256" key="2">
    <source>
        <dbReference type="ARBA" id="ARBA00008900"/>
    </source>
</evidence>
<name>A0A2T4S832_9STAP</name>
<proteinExistence type="inferred from homology"/>
<dbReference type="EMBL" id="UHDS01000001">
    <property type="protein sequence ID" value="SUM54133.1"/>
    <property type="molecule type" value="Genomic_DNA"/>
</dbReference>
<evidence type="ECO:0000313" key="12">
    <source>
        <dbReference type="Proteomes" id="UP000664081"/>
    </source>
</evidence>
<sequence>MTNFENVQPPKQFKYRSNAVLIKNYYEFTCDNRIYFTQTVHKDLANQRYQFNIEILSQIDDYGLALDFNEVDKIYKSKIATYLDGQLINEALPPMNTTAENIAFWIWEQFEQFLPENNTLQKLEFFENETQGLVLTRERMEAN</sequence>
<reference evidence="8 10" key="1">
    <citation type="journal article" date="2016" name="Front. Microbiol.">
        <title>Comprehensive Phylogenetic Analysis of Bovine Non-aureus Staphylococci Species Based on Whole-Genome Sequencing.</title>
        <authorList>
            <person name="Naushad S."/>
            <person name="Barkema H.W."/>
            <person name="Luby C."/>
            <person name="Condas L.A."/>
            <person name="Nobrega D.B."/>
            <person name="Carson D.A."/>
            <person name="De Buck J."/>
        </authorList>
    </citation>
    <scope>NUCLEOTIDE SEQUENCE [LARGE SCALE GENOMIC DNA]</scope>
    <source>
        <strain evidence="8 10">SNUC 4337</strain>
    </source>
</reference>
<keyword evidence="12" id="KW-1185">Reference proteome</keyword>
<dbReference type="Gene3D" id="3.30.479.10">
    <property type="entry name" value="6-pyruvoyl tetrahydropterin synthase/QueD"/>
    <property type="match status" value="1"/>
</dbReference>
<dbReference type="AlphaFoldDB" id="A0A2T4S832"/>
<comment type="similarity">
    <text evidence="2">Belongs to the PTPS family. QueD subfamily.</text>
</comment>
<dbReference type="EMBL" id="PZHR01000086">
    <property type="protein sequence ID" value="PTK57838.1"/>
    <property type="molecule type" value="Genomic_DNA"/>
</dbReference>
<evidence type="ECO:0000256" key="5">
    <source>
        <dbReference type="ARBA" id="ARBA00031449"/>
    </source>
</evidence>
<evidence type="ECO:0000256" key="1">
    <source>
        <dbReference type="ARBA" id="ARBA00005061"/>
    </source>
</evidence>
<dbReference type="OrthoDB" id="9804698at2"/>
<evidence type="ECO:0000313" key="7">
    <source>
        <dbReference type="EMBL" id="MBO1226318.1"/>
    </source>
</evidence>
<reference evidence="7 12" key="4">
    <citation type="submission" date="2021-03" db="EMBL/GenBank/DDBJ databases">
        <title>Staphylococci and Mammaliicocci in bats.</title>
        <authorList>
            <person name="Fountain K."/>
        </authorList>
    </citation>
    <scope>NUCLEOTIDE SEQUENCE [LARGE SCALE GENOMIC DNA]</scope>
    <source>
        <strain evidence="7 12">18_1_E_SW</strain>
    </source>
</reference>
<reference evidence="9 11" key="3">
    <citation type="submission" date="2018-06" db="EMBL/GenBank/DDBJ databases">
        <authorList>
            <consortium name="Pathogen Informatics"/>
            <person name="Doyle S."/>
        </authorList>
    </citation>
    <scope>NUCLEOTIDE SEQUENCE [LARGE SCALE GENOMIC DNA]</scope>
    <source>
        <strain evidence="9 11">NCTC13834</strain>
    </source>
</reference>
<dbReference type="RefSeq" id="WP_096811192.1">
    <property type="nucleotide sequence ID" value="NZ_BMCF01000001.1"/>
</dbReference>
<dbReference type="GeneID" id="66775825"/>
<evidence type="ECO:0000256" key="4">
    <source>
        <dbReference type="ARBA" id="ARBA00018141"/>
    </source>
</evidence>
<dbReference type="Pfam" id="PF01242">
    <property type="entry name" value="PTPS"/>
    <property type="match status" value="1"/>
</dbReference>
<reference evidence="8" key="2">
    <citation type="submission" date="2018-03" db="EMBL/GenBank/DDBJ databases">
        <authorList>
            <person name="Keele B.F."/>
        </authorList>
    </citation>
    <scope>NUCLEOTIDE SEQUENCE</scope>
    <source>
        <strain evidence="8">SNUC 4337</strain>
    </source>
</reference>
<evidence type="ECO:0000256" key="3">
    <source>
        <dbReference type="ARBA" id="ARBA00012982"/>
    </source>
</evidence>
<dbReference type="EMBL" id="JAFNLT010000002">
    <property type="protein sequence ID" value="MBO1226318.1"/>
    <property type="molecule type" value="Genomic_DNA"/>
</dbReference>
<dbReference type="Proteomes" id="UP000240400">
    <property type="component" value="Unassembled WGS sequence"/>
</dbReference>
<comment type="pathway">
    <text evidence="1">Purine metabolism; 7-cyano-7-deazaguanine biosynthesis.</text>
</comment>
<dbReference type="InterPro" id="IPR007115">
    <property type="entry name" value="6-PTP_synth/QueD"/>
</dbReference>
<comment type="catalytic activity">
    <reaction evidence="6">
        <text>7,8-dihydroneopterin 3'-triphosphate + H2O = 6-carboxy-5,6,7,8-tetrahydropterin + triphosphate + acetaldehyde + 2 H(+)</text>
        <dbReference type="Rhea" id="RHEA:27966"/>
        <dbReference type="ChEBI" id="CHEBI:15343"/>
        <dbReference type="ChEBI" id="CHEBI:15377"/>
        <dbReference type="ChEBI" id="CHEBI:15378"/>
        <dbReference type="ChEBI" id="CHEBI:18036"/>
        <dbReference type="ChEBI" id="CHEBI:58462"/>
        <dbReference type="ChEBI" id="CHEBI:61032"/>
        <dbReference type="EC" id="4.1.2.50"/>
    </reaction>
</comment>
<evidence type="ECO:0000313" key="9">
    <source>
        <dbReference type="EMBL" id="SUM54133.1"/>
    </source>
</evidence>